<organism evidence="2 3">
    <name type="scientific">Cuscuta epithymum</name>
    <dbReference type="NCBI Taxonomy" id="186058"/>
    <lineage>
        <taxon>Eukaryota</taxon>
        <taxon>Viridiplantae</taxon>
        <taxon>Streptophyta</taxon>
        <taxon>Embryophyta</taxon>
        <taxon>Tracheophyta</taxon>
        <taxon>Spermatophyta</taxon>
        <taxon>Magnoliopsida</taxon>
        <taxon>eudicotyledons</taxon>
        <taxon>Gunneridae</taxon>
        <taxon>Pentapetalae</taxon>
        <taxon>asterids</taxon>
        <taxon>lamiids</taxon>
        <taxon>Solanales</taxon>
        <taxon>Convolvulaceae</taxon>
        <taxon>Cuscuteae</taxon>
        <taxon>Cuscuta</taxon>
        <taxon>Cuscuta subgen. Cuscuta</taxon>
    </lineage>
</organism>
<dbReference type="PROSITE" id="PS50076">
    <property type="entry name" value="DNAJ_2"/>
    <property type="match status" value="1"/>
</dbReference>
<keyword evidence="3" id="KW-1185">Reference proteome</keyword>
<dbReference type="Gene3D" id="1.10.287.110">
    <property type="entry name" value="DnaJ domain"/>
    <property type="match status" value="1"/>
</dbReference>
<dbReference type="InterPro" id="IPR001623">
    <property type="entry name" value="DnaJ_domain"/>
</dbReference>
<evidence type="ECO:0000313" key="3">
    <source>
        <dbReference type="Proteomes" id="UP001152523"/>
    </source>
</evidence>
<comment type="caution">
    <text evidence="2">The sequence shown here is derived from an EMBL/GenBank/DDBJ whole genome shotgun (WGS) entry which is preliminary data.</text>
</comment>
<dbReference type="AlphaFoldDB" id="A0AAV0FKD5"/>
<evidence type="ECO:0000313" key="2">
    <source>
        <dbReference type="EMBL" id="CAH9135884.1"/>
    </source>
</evidence>
<reference evidence="2" key="1">
    <citation type="submission" date="2022-07" db="EMBL/GenBank/DDBJ databases">
        <authorList>
            <person name="Macas J."/>
            <person name="Novak P."/>
            <person name="Neumann P."/>
        </authorList>
    </citation>
    <scope>NUCLEOTIDE SEQUENCE</scope>
</reference>
<dbReference type="PANTHER" id="PTHR44137:SF7">
    <property type="entry name" value="J DOMAIN-CONTAINING PROTEIN"/>
    <property type="match status" value="1"/>
</dbReference>
<accession>A0AAV0FKD5</accession>
<sequence length="101" mass="11048">MGSNIEEALRAKAEAERRFLENDFVGAKMSALKAETLCPGLEGIAQMVLTYGVHSASQIRINGEIDLYAVLGLDPSAEKAKVKKQYKKMSALLHPDKNNTI</sequence>
<feature type="non-terminal residue" evidence="2">
    <location>
        <position position="101"/>
    </location>
</feature>
<evidence type="ECO:0000259" key="1">
    <source>
        <dbReference type="PROSITE" id="PS50076"/>
    </source>
</evidence>
<dbReference type="SUPFAM" id="SSF46565">
    <property type="entry name" value="Chaperone J-domain"/>
    <property type="match status" value="1"/>
</dbReference>
<proteinExistence type="predicted"/>
<gene>
    <name evidence="2" type="ORF">CEPIT_LOCUS34861</name>
</gene>
<dbReference type="EMBL" id="CAMAPF010000991">
    <property type="protein sequence ID" value="CAH9135884.1"/>
    <property type="molecule type" value="Genomic_DNA"/>
</dbReference>
<dbReference type="Proteomes" id="UP001152523">
    <property type="component" value="Unassembled WGS sequence"/>
</dbReference>
<dbReference type="InterPro" id="IPR036869">
    <property type="entry name" value="J_dom_sf"/>
</dbReference>
<dbReference type="PRINTS" id="PR00625">
    <property type="entry name" value="JDOMAIN"/>
</dbReference>
<protein>
    <recommendedName>
        <fullName evidence="1">J domain-containing protein</fullName>
    </recommendedName>
</protein>
<name>A0AAV0FKD5_9ASTE</name>
<dbReference type="Pfam" id="PF00226">
    <property type="entry name" value="DnaJ"/>
    <property type="match status" value="1"/>
</dbReference>
<dbReference type="PANTHER" id="PTHR44137">
    <property type="entry name" value="BNAC03G44070D PROTEIN"/>
    <property type="match status" value="1"/>
</dbReference>
<feature type="domain" description="J" evidence="1">
    <location>
        <begin position="66"/>
        <end position="101"/>
    </location>
</feature>